<proteinExistence type="predicted"/>
<protein>
    <submittedName>
        <fullName evidence="2">Uncharacterized protein</fullName>
    </submittedName>
</protein>
<feature type="chain" id="PRO_5046610231" evidence="1">
    <location>
        <begin position="20"/>
        <end position="142"/>
    </location>
</feature>
<evidence type="ECO:0000313" key="2">
    <source>
        <dbReference type="EMBL" id="CAK6439574.1"/>
    </source>
</evidence>
<feature type="signal peptide" evidence="1">
    <location>
        <begin position="1"/>
        <end position="19"/>
    </location>
</feature>
<dbReference type="EMBL" id="OY882875">
    <property type="protein sequence ID" value="CAK6439574.1"/>
    <property type="molecule type" value="Genomic_DNA"/>
</dbReference>
<accession>A0ABN9ZN35</accession>
<name>A0ABN9ZN35_PIPNA</name>
<organism evidence="2 3">
    <name type="scientific">Pipistrellus nathusii</name>
    <name type="common">Nathusius' pipistrelle</name>
    <dbReference type="NCBI Taxonomy" id="59473"/>
    <lineage>
        <taxon>Eukaryota</taxon>
        <taxon>Metazoa</taxon>
        <taxon>Chordata</taxon>
        <taxon>Craniata</taxon>
        <taxon>Vertebrata</taxon>
        <taxon>Euteleostomi</taxon>
        <taxon>Mammalia</taxon>
        <taxon>Eutheria</taxon>
        <taxon>Laurasiatheria</taxon>
        <taxon>Chiroptera</taxon>
        <taxon>Yangochiroptera</taxon>
        <taxon>Vespertilionidae</taxon>
        <taxon>Pipistrellus</taxon>
    </lineage>
</organism>
<evidence type="ECO:0000313" key="3">
    <source>
        <dbReference type="Proteomes" id="UP001314169"/>
    </source>
</evidence>
<sequence>MSHLLIPVIQLAFLHLNYTPSIFVMHYCQGDLSEAQLQLCLDLENLQWFTIVYMVEFRLLQLAFHYDQDFAPLCFLALCSTTALVRQYALRFPDYPLLSTQAVSSTPLSMSSISHPDLQDLVCNEPLPLGSGHLFSSPLTFL</sequence>
<gene>
    <name evidence="2" type="ORF">MPIPNATIZW_LOCUS7880</name>
</gene>
<keyword evidence="3" id="KW-1185">Reference proteome</keyword>
<dbReference type="Proteomes" id="UP001314169">
    <property type="component" value="Chromosome 18"/>
</dbReference>
<evidence type="ECO:0000256" key="1">
    <source>
        <dbReference type="SAM" id="SignalP"/>
    </source>
</evidence>
<keyword evidence="1" id="KW-0732">Signal</keyword>
<reference evidence="2" key="1">
    <citation type="submission" date="2023-12" db="EMBL/GenBank/DDBJ databases">
        <authorList>
            <person name="Brown T."/>
        </authorList>
    </citation>
    <scope>NUCLEOTIDE SEQUENCE</scope>
</reference>